<gene>
    <name evidence="5" type="ORF">GCM10011410_28300</name>
</gene>
<evidence type="ECO:0000256" key="2">
    <source>
        <dbReference type="PIRNR" id="PIRNR006241"/>
    </source>
</evidence>
<name>A0A916UH52_9ACTN</name>
<feature type="active site" description="Proton donor/acceptor" evidence="3">
    <location>
        <position position="150"/>
    </location>
</feature>
<dbReference type="AlphaFoldDB" id="A0A916UH52"/>
<keyword evidence="1 2" id="KW-0413">Isomerase</keyword>
<dbReference type="PIRSF" id="PIRSF006241">
    <property type="entry name" value="HyI"/>
    <property type="match status" value="1"/>
</dbReference>
<evidence type="ECO:0000259" key="4">
    <source>
        <dbReference type="Pfam" id="PF01261"/>
    </source>
</evidence>
<dbReference type="GO" id="GO:0046487">
    <property type="term" value="P:glyoxylate metabolic process"/>
    <property type="evidence" value="ECO:0007669"/>
    <property type="project" value="TreeGrafter"/>
</dbReference>
<feature type="domain" description="Xylose isomerase-like TIM barrel" evidence="4">
    <location>
        <begin position="23"/>
        <end position="249"/>
    </location>
</feature>
<reference evidence="5" key="2">
    <citation type="submission" date="2020-09" db="EMBL/GenBank/DDBJ databases">
        <authorList>
            <person name="Sun Q."/>
            <person name="Zhou Y."/>
        </authorList>
    </citation>
    <scope>NUCLEOTIDE SEQUENCE</scope>
    <source>
        <strain evidence="5">CGMCC 1.15478</strain>
    </source>
</reference>
<organism evidence="5 6">
    <name type="scientific">Hoyosella rhizosphaerae</name>
    <dbReference type="NCBI Taxonomy" id="1755582"/>
    <lineage>
        <taxon>Bacteria</taxon>
        <taxon>Bacillati</taxon>
        <taxon>Actinomycetota</taxon>
        <taxon>Actinomycetes</taxon>
        <taxon>Mycobacteriales</taxon>
        <taxon>Hoyosellaceae</taxon>
        <taxon>Hoyosella</taxon>
    </lineage>
</organism>
<accession>A0A916UH52</accession>
<protein>
    <submittedName>
        <fullName evidence="5">Hydroxypyruvate isomerase</fullName>
    </submittedName>
</protein>
<dbReference type="PANTHER" id="PTHR43489:SF6">
    <property type="entry name" value="HYDROXYPYRUVATE ISOMERASE-RELATED"/>
    <property type="match status" value="1"/>
</dbReference>
<feature type="active site" description="Proton donor/acceptor" evidence="3">
    <location>
        <position position="248"/>
    </location>
</feature>
<evidence type="ECO:0000256" key="1">
    <source>
        <dbReference type="ARBA" id="ARBA00023235"/>
    </source>
</evidence>
<dbReference type="PANTHER" id="PTHR43489">
    <property type="entry name" value="ISOMERASE"/>
    <property type="match status" value="1"/>
</dbReference>
<comment type="caution">
    <text evidence="5">The sequence shown here is derived from an EMBL/GenBank/DDBJ whole genome shotgun (WGS) entry which is preliminary data.</text>
</comment>
<evidence type="ECO:0000256" key="3">
    <source>
        <dbReference type="PIRSR" id="PIRSR006241-50"/>
    </source>
</evidence>
<dbReference type="SUPFAM" id="SSF51658">
    <property type="entry name" value="Xylose isomerase-like"/>
    <property type="match status" value="1"/>
</dbReference>
<dbReference type="Pfam" id="PF01261">
    <property type="entry name" value="AP_endonuc_2"/>
    <property type="match status" value="1"/>
</dbReference>
<dbReference type="RefSeq" id="WP_188676284.1">
    <property type="nucleotide sequence ID" value="NZ_BMJH01000003.1"/>
</dbReference>
<dbReference type="InterPro" id="IPR013022">
    <property type="entry name" value="Xyl_isomerase-like_TIM-brl"/>
</dbReference>
<dbReference type="Gene3D" id="3.20.20.150">
    <property type="entry name" value="Divalent-metal-dependent TIM barrel enzymes"/>
    <property type="match status" value="1"/>
</dbReference>
<keyword evidence="6" id="KW-1185">Reference proteome</keyword>
<dbReference type="InterPro" id="IPR050417">
    <property type="entry name" value="Sugar_Epim/Isomerase"/>
</dbReference>
<dbReference type="InterPro" id="IPR036237">
    <property type="entry name" value="Xyl_isomerase-like_sf"/>
</dbReference>
<proteinExistence type="inferred from homology"/>
<evidence type="ECO:0000313" key="5">
    <source>
        <dbReference type="EMBL" id="GGC73498.1"/>
    </source>
</evidence>
<reference evidence="5" key="1">
    <citation type="journal article" date="2014" name="Int. J. Syst. Evol. Microbiol.">
        <title>Complete genome sequence of Corynebacterium casei LMG S-19264T (=DSM 44701T), isolated from a smear-ripened cheese.</title>
        <authorList>
            <consortium name="US DOE Joint Genome Institute (JGI-PGF)"/>
            <person name="Walter F."/>
            <person name="Albersmeier A."/>
            <person name="Kalinowski J."/>
            <person name="Ruckert C."/>
        </authorList>
    </citation>
    <scope>NUCLEOTIDE SEQUENCE</scope>
    <source>
        <strain evidence="5">CGMCC 1.15478</strain>
    </source>
</reference>
<dbReference type="Proteomes" id="UP000641514">
    <property type="component" value="Unassembled WGS sequence"/>
</dbReference>
<dbReference type="EMBL" id="BMJH01000003">
    <property type="protein sequence ID" value="GGC73498.1"/>
    <property type="molecule type" value="Genomic_DNA"/>
</dbReference>
<dbReference type="InterPro" id="IPR026040">
    <property type="entry name" value="HyI-like"/>
</dbReference>
<sequence>MRAPLTVNCSILLTHLPLLKRPQAARESGFGAVEFWWPFSAAVPSDREVNTFIRSVRDAGVRLSSLNFAAGDLAAGERGLLSNPSRSTEFRDNIDVTLGIGEQLGARVFNALYGNRRSDVQESAQDELALENLALAGERAARFGATVVVEPVSGIASYPLKRAHDAVDVIGRVQRRYGVKLGLLADFYHLAVSGDSVPQVVEDYSHLIAHVQVADAPGRGMPGSGTLPLATWVEALVERGYKGMVSLEYMPCDDNPFAWLTPTLH</sequence>
<dbReference type="GO" id="GO:0008903">
    <property type="term" value="F:hydroxypyruvate isomerase activity"/>
    <property type="evidence" value="ECO:0007669"/>
    <property type="project" value="TreeGrafter"/>
</dbReference>
<evidence type="ECO:0000313" key="6">
    <source>
        <dbReference type="Proteomes" id="UP000641514"/>
    </source>
</evidence>
<comment type="similarity">
    <text evidence="2">Belongs to the hyi family.</text>
</comment>